<keyword evidence="2" id="KW-0732">Signal</keyword>
<proteinExistence type="predicted"/>
<feature type="signal peptide" evidence="2">
    <location>
        <begin position="1"/>
        <end position="23"/>
    </location>
</feature>
<dbReference type="AlphaFoldDB" id="U4L7V7"/>
<feature type="region of interest" description="Disordered" evidence="1">
    <location>
        <begin position="42"/>
        <end position="77"/>
    </location>
</feature>
<feature type="compositionally biased region" description="Polar residues" evidence="1">
    <location>
        <begin position="53"/>
        <end position="64"/>
    </location>
</feature>
<reference evidence="3 4" key="1">
    <citation type="journal article" date="2013" name="PLoS Genet.">
        <title>The genome and development-dependent transcriptomes of Pyronema confluens: a window into fungal evolution.</title>
        <authorList>
            <person name="Traeger S."/>
            <person name="Altegoer F."/>
            <person name="Freitag M."/>
            <person name="Gabaldon T."/>
            <person name="Kempken F."/>
            <person name="Kumar A."/>
            <person name="Marcet-Houben M."/>
            <person name="Poggeler S."/>
            <person name="Stajich J.E."/>
            <person name="Nowrousian M."/>
        </authorList>
    </citation>
    <scope>NUCLEOTIDE SEQUENCE [LARGE SCALE GENOMIC DNA]</scope>
    <source>
        <strain evidence="4">CBS 100304</strain>
        <tissue evidence="3">Vegetative mycelium</tissue>
    </source>
</reference>
<feature type="chain" id="PRO_5004651727" description="Secreted protein" evidence="2">
    <location>
        <begin position="24"/>
        <end position="77"/>
    </location>
</feature>
<accession>U4L7V7</accession>
<evidence type="ECO:0008006" key="5">
    <source>
        <dbReference type="Google" id="ProtNLM"/>
    </source>
</evidence>
<name>U4L7V7_PYROM</name>
<evidence type="ECO:0000256" key="2">
    <source>
        <dbReference type="SAM" id="SignalP"/>
    </source>
</evidence>
<gene>
    <name evidence="3" type="ORF">PCON_12462</name>
</gene>
<keyword evidence="4" id="KW-1185">Reference proteome</keyword>
<dbReference type="Proteomes" id="UP000018144">
    <property type="component" value="Unassembled WGS sequence"/>
</dbReference>
<organism evidence="3 4">
    <name type="scientific">Pyronema omphalodes (strain CBS 100304)</name>
    <name type="common">Pyronema confluens</name>
    <dbReference type="NCBI Taxonomy" id="1076935"/>
    <lineage>
        <taxon>Eukaryota</taxon>
        <taxon>Fungi</taxon>
        <taxon>Dikarya</taxon>
        <taxon>Ascomycota</taxon>
        <taxon>Pezizomycotina</taxon>
        <taxon>Pezizomycetes</taxon>
        <taxon>Pezizales</taxon>
        <taxon>Pyronemataceae</taxon>
        <taxon>Pyronema</taxon>
    </lineage>
</organism>
<sequence>MPCSRCIVFRVVVLVAAAGGSTGVPLRWQHVLHLYRRPRALGTLGRDEKRGTQESGMLRNSNLMADQHKSTMHSHVG</sequence>
<evidence type="ECO:0000313" key="3">
    <source>
        <dbReference type="EMBL" id="CCX12868.1"/>
    </source>
</evidence>
<evidence type="ECO:0000256" key="1">
    <source>
        <dbReference type="SAM" id="MobiDB-lite"/>
    </source>
</evidence>
<protein>
    <recommendedName>
        <fullName evidence="5">Secreted protein</fullName>
    </recommendedName>
</protein>
<evidence type="ECO:0000313" key="4">
    <source>
        <dbReference type="Proteomes" id="UP000018144"/>
    </source>
</evidence>
<dbReference type="EMBL" id="HF935726">
    <property type="protein sequence ID" value="CCX12868.1"/>
    <property type="molecule type" value="Genomic_DNA"/>
</dbReference>